<dbReference type="Pfam" id="PF19300">
    <property type="entry name" value="BPD_transp_1_N"/>
    <property type="match status" value="1"/>
</dbReference>
<accession>A0A399FEE7</accession>
<evidence type="ECO:0000256" key="2">
    <source>
        <dbReference type="ARBA" id="ARBA00022448"/>
    </source>
</evidence>
<evidence type="ECO:0000256" key="3">
    <source>
        <dbReference type="ARBA" id="ARBA00022475"/>
    </source>
</evidence>
<evidence type="ECO:0000256" key="6">
    <source>
        <dbReference type="ARBA" id="ARBA00023136"/>
    </source>
</evidence>
<dbReference type="PANTHER" id="PTHR43163:SF6">
    <property type="entry name" value="DIPEPTIDE TRANSPORT SYSTEM PERMEASE PROTEIN DPPB-RELATED"/>
    <property type="match status" value="1"/>
</dbReference>
<feature type="transmembrane region" description="Helical" evidence="7">
    <location>
        <begin position="137"/>
        <end position="162"/>
    </location>
</feature>
<dbReference type="PANTHER" id="PTHR43163">
    <property type="entry name" value="DIPEPTIDE TRANSPORT SYSTEM PERMEASE PROTEIN DPPB-RELATED"/>
    <property type="match status" value="1"/>
</dbReference>
<dbReference type="GO" id="GO:0055085">
    <property type="term" value="P:transmembrane transport"/>
    <property type="evidence" value="ECO:0007669"/>
    <property type="project" value="InterPro"/>
</dbReference>
<dbReference type="AlphaFoldDB" id="A0A399FEE7"/>
<reference evidence="9 10" key="1">
    <citation type="submission" date="2018-08" db="EMBL/GenBank/DDBJ databases">
        <title>Meiothermus granaticius genome AF-68 sequencing project.</title>
        <authorList>
            <person name="Da Costa M.S."/>
            <person name="Albuquerque L."/>
            <person name="Raposo P."/>
            <person name="Froufe H.J.C."/>
            <person name="Barroso C.S."/>
            <person name="Egas C."/>
        </authorList>
    </citation>
    <scope>NUCLEOTIDE SEQUENCE [LARGE SCALE GENOMIC DNA]</scope>
    <source>
        <strain evidence="9 10">AF-68</strain>
    </source>
</reference>
<name>A0A399FEE7_9DEIN</name>
<keyword evidence="6 7" id="KW-0472">Membrane</keyword>
<feature type="transmembrane region" description="Helical" evidence="7">
    <location>
        <begin position="285"/>
        <end position="311"/>
    </location>
</feature>
<feature type="transmembrane region" description="Helical" evidence="7">
    <location>
        <begin position="239"/>
        <end position="265"/>
    </location>
</feature>
<keyword evidence="4 7" id="KW-0812">Transmembrane</keyword>
<dbReference type="InterPro" id="IPR000515">
    <property type="entry name" value="MetI-like"/>
</dbReference>
<keyword evidence="10" id="KW-1185">Reference proteome</keyword>
<dbReference type="CDD" id="cd06261">
    <property type="entry name" value="TM_PBP2"/>
    <property type="match status" value="1"/>
</dbReference>
<keyword evidence="2 7" id="KW-0813">Transport</keyword>
<feature type="transmembrane region" description="Helical" evidence="7">
    <location>
        <begin position="102"/>
        <end position="125"/>
    </location>
</feature>
<keyword evidence="5 7" id="KW-1133">Transmembrane helix</keyword>
<comment type="subcellular location">
    <subcellularLocation>
        <location evidence="1 7">Cell membrane</location>
        <topology evidence="1 7">Multi-pass membrane protein</topology>
    </subcellularLocation>
</comment>
<feature type="transmembrane region" description="Helical" evidence="7">
    <location>
        <begin position="12"/>
        <end position="32"/>
    </location>
</feature>
<evidence type="ECO:0000256" key="7">
    <source>
        <dbReference type="RuleBase" id="RU363032"/>
    </source>
</evidence>
<keyword evidence="3" id="KW-1003">Cell membrane</keyword>
<evidence type="ECO:0000256" key="1">
    <source>
        <dbReference type="ARBA" id="ARBA00004651"/>
    </source>
</evidence>
<dbReference type="PROSITE" id="PS50928">
    <property type="entry name" value="ABC_TM1"/>
    <property type="match status" value="1"/>
</dbReference>
<evidence type="ECO:0000256" key="4">
    <source>
        <dbReference type="ARBA" id="ARBA00022692"/>
    </source>
</evidence>
<comment type="caution">
    <text evidence="9">The sequence shown here is derived from an EMBL/GenBank/DDBJ whole genome shotgun (WGS) entry which is preliminary data.</text>
</comment>
<evidence type="ECO:0000313" key="10">
    <source>
        <dbReference type="Proteomes" id="UP000266178"/>
    </source>
</evidence>
<evidence type="ECO:0000256" key="5">
    <source>
        <dbReference type="ARBA" id="ARBA00022989"/>
    </source>
</evidence>
<dbReference type="OrthoDB" id="2803660at2"/>
<dbReference type="InterPro" id="IPR035906">
    <property type="entry name" value="MetI-like_sf"/>
</dbReference>
<dbReference type="GO" id="GO:0005886">
    <property type="term" value="C:plasma membrane"/>
    <property type="evidence" value="ECO:0007669"/>
    <property type="project" value="UniProtKB-SubCell"/>
</dbReference>
<dbReference type="Proteomes" id="UP000266178">
    <property type="component" value="Unassembled WGS sequence"/>
</dbReference>
<dbReference type="EMBL" id="QWLB01000007">
    <property type="protein sequence ID" value="RIH93321.1"/>
    <property type="molecule type" value="Genomic_DNA"/>
</dbReference>
<comment type="similarity">
    <text evidence="7">Belongs to the binding-protein-dependent transport system permease family.</text>
</comment>
<dbReference type="Pfam" id="PF00528">
    <property type="entry name" value="BPD_transp_1"/>
    <property type="match status" value="1"/>
</dbReference>
<feature type="domain" description="ABC transmembrane type-1" evidence="8">
    <location>
        <begin position="98"/>
        <end position="304"/>
    </location>
</feature>
<dbReference type="SUPFAM" id="SSF161098">
    <property type="entry name" value="MetI-like"/>
    <property type="match status" value="1"/>
</dbReference>
<proteinExistence type="inferred from homology"/>
<organism evidence="9 10">
    <name type="scientific">Meiothermus granaticius NBRC 107808</name>
    <dbReference type="NCBI Taxonomy" id="1227551"/>
    <lineage>
        <taxon>Bacteria</taxon>
        <taxon>Thermotogati</taxon>
        <taxon>Deinococcota</taxon>
        <taxon>Deinococci</taxon>
        <taxon>Thermales</taxon>
        <taxon>Thermaceae</taxon>
        <taxon>Meiothermus</taxon>
    </lineage>
</organism>
<evidence type="ECO:0000259" key="8">
    <source>
        <dbReference type="PROSITE" id="PS50928"/>
    </source>
</evidence>
<dbReference type="RefSeq" id="WP_119356277.1">
    <property type="nucleotide sequence ID" value="NZ_BJXM01000002.1"/>
</dbReference>
<protein>
    <submittedName>
        <fullName evidence="9">Dipeptide transport system permease protein DppB</fullName>
    </submittedName>
</protein>
<feature type="transmembrane region" description="Helical" evidence="7">
    <location>
        <begin position="182"/>
        <end position="200"/>
    </location>
</feature>
<dbReference type="InterPro" id="IPR045621">
    <property type="entry name" value="BPD_transp_1_N"/>
</dbReference>
<evidence type="ECO:0000313" key="9">
    <source>
        <dbReference type="EMBL" id="RIH93321.1"/>
    </source>
</evidence>
<sequence length="318" mass="34796">MNFPLYLARRILSSIPLLLGVSILLYGVLHLAPGGPLDVYADNPSVSPEALKNLERELGLDQPVPVQYLRWLGALLRGEWGYSIRSGRPVGLDISERIGPTLILGGSAFTLALLVALPLGILSALRRYSALDYSFTFLSFLGISMPIFWLALMLQALFAVRLHLLPSAGLETIGDGSFLDRLRHLILPACILAVANIASWGRFVRSSMLDVLGLDYIRTARAKGLSERVVVYRHALRNALVPVITIIALDFAGILSGAVVTETIFAWPGMGRLFIEAMNGRDYPVLMALLMIGSLALIATNVLTDLVYSLVDPRIRYE</sequence>
<gene>
    <name evidence="9" type="primary">dppB_2</name>
    <name evidence="9" type="ORF">Mgrana_00765</name>
</gene>
<dbReference type="Gene3D" id="1.10.3720.10">
    <property type="entry name" value="MetI-like"/>
    <property type="match status" value="1"/>
</dbReference>